<evidence type="ECO:0000313" key="1">
    <source>
        <dbReference type="EMBL" id="EST34524.1"/>
    </source>
</evidence>
<protein>
    <recommendedName>
        <fullName evidence="3">Phytoene/squalene synthetase</fullName>
    </recommendedName>
</protein>
<dbReference type="HOGENOM" id="CLU_905886_0_0_11"/>
<name>V6KZV9_STRRC</name>
<dbReference type="EMBL" id="AWQX01000080">
    <property type="protein sequence ID" value="EST34524.1"/>
    <property type="molecule type" value="Genomic_DNA"/>
</dbReference>
<dbReference type="PATRIC" id="fig|1352936.5.peg.2135"/>
<dbReference type="STRING" id="1352936.M878_10025"/>
<evidence type="ECO:0008006" key="3">
    <source>
        <dbReference type="Google" id="ProtNLM"/>
    </source>
</evidence>
<dbReference type="AlphaFoldDB" id="V6KZV9"/>
<dbReference type="SUPFAM" id="SSF48576">
    <property type="entry name" value="Terpenoid synthases"/>
    <property type="match status" value="1"/>
</dbReference>
<accession>V6KZV9</accession>
<dbReference type="Gene3D" id="1.10.600.10">
    <property type="entry name" value="Farnesyl Diphosphate Synthase"/>
    <property type="match status" value="1"/>
</dbReference>
<dbReference type="InterPro" id="IPR002060">
    <property type="entry name" value="Squ/phyt_synthse"/>
</dbReference>
<evidence type="ECO:0000313" key="2">
    <source>
        <dbReference type="Proteomes" id="UP000017984"/>
    </source>
</evidence>
<keyword evidence="2" id="KW-1185">Reference proteome</keyword>
<sequence>MPGRPYDRLMRGWKKSLDAAGVREPGLRADYDRQRQLVRRFRRTAYLAARLLLPGPLLPHVVAMTAVMHHGDNVLDTGPLPQREAAWADWEQRVQEALKTGTSDTPLLRALVHTVSARPRLRETVETYLETATAELRFAGFATEADYQAYVDAYSFPAFMLVADLLGPDDDDRGYRAACRTFIDGSQRLDFVNDLAEDLREGRVGIPAATLERFSLGAAELAAGRSGGLDALVADQVAVARASLTAARELPTLIPAPGRRLVRALVEIELLTADAVRARGAGVLRGSVSPPPVRALRVLVRRN</sequence>
<comment type="caution">
    <text evidence="1">The sequence shown here is derived from an EMBL/GenBank/DDBJ whole genome shotgun (WGS) entry which is preliminary data.</text>
</comment>
<dbReference type="GO" id="GO:0016765">
    <property type="term" value="F:transferase activity, transferring alkyl or aryl (other than methyl) groups"/>
    <property type="evidence" value="ECO:0007669"/>
    <property type="project" value="UniProtKB-ARBA"/>
</dbReference>
<gene>
    <name evidence="1" type="ORF">M878_10025</name>
</gene>
<dbReference type="PANTHER" id="PTHR31480">
    <property type="entry name" value="BIFUNCTIONAL LYCOPENE CYCLASE/PHYTOENE SYNTHASE"/>
    <property type="match status" value="1"/>
</dbReference>
<dbReference type="Pfam" id="PF00494">
    <property type="entry name" value="SQS_PSY"/>
    <property type="match status" value="1"/>
</dbReference>
<organism evidence="1 2">
    <name type="scientific">Streptomyces roseochromogenus subsp. oscitans DS 12.976</name>
    <dbReference type="NCBI Taxonomy" id="1352936"/>
    <lineage>
        <taxon>Bacteria</taxon>
        <taxon>Bacillati</taxon>
        <taxon>Actinomycetota</taxon>
        <taxon>Actinomycetes</taxon>
        <taxon>Kitasatosporales</taxon>
        <taxon>Streptomycetaceae</taxon>
        <taxon>Streptomyces</taxon>
    </lineage>
</organism>
<proteinExistence type="predicted"/>
<dbReference type="InterPro" id="IPR008949">
    <property type="entry name" value="Isoprenoid_synthase_dom_sf"/>
</dbReference>
<reference evidence="1 2" key="1">
    <citation type="journal article" date="2014" name="Genome Announc.">
        <title>Draft Genome Sequence of Streptomyces roseochromogenes subsp. oscitans DS 12.976, Producer of the Aminocoumarin Antibiotic Clorobiocin.</title>
        <authorList>
            <person name="Ruckert C."/>
            <person name="Kalinowski J."/>
            <person name="Heide L."/>
            <person name="Apel A.K."/>
        </authorList>
    </citation>
    <scope>NUCLEOTIDE SEQUENCE [LARGE SCALE GENOMIC DNA]</scope>
    <source>
        <strain evidence="1 2">DS 12.976</strain>
    </source>
</reference>
<dbReference type="Proteomes" id="UP000017984">
    <property type="component" value="Chromosome"/>
</dbReference>